<feature type="signal peptide" evidence="1">
    <location>
        <begin position="1"/>
        <end position="19"/>
    </location>
</feature>
<protein>
    <submittedName>
        <fullName evidence="2">Uncharacterized protein</fullName>
    </submittedName>
</protein>
<proteinExistence type="predicted"/>
<reference evidence="2 3" key="1">
    <citation type="journal article" date="2016" name="Nat. Commun.">
        <title>Thousands of microbial genomes shed light on interconnected biogeochemical processes in an aquifer system.</title>
        <authorList>
            <person name="Anantharaman K."/>
            <person name="Brown C.T."/>
            <person name="Hug L.A."/>
            <person name="Sharon I."/>
            <person name="Castelle C.J."/>
            <person name="Probst A.J."/>
            <person name="Thomas B.C."/>
            <person name="Singh A."/>
            <person name="Wilkins M.J."/>
            <person name="Karaoz U."/>
            <person name="Brodie E.L."/>
            <person name="Williams K.H."/>
            <person name="Hubbard S.S."/>
            <person name="Banfield J.F."/>
        </authorList>
    </citation>
    <scope>NUCLEOTIDE SEQUENCE [LARGE SCALE GENOMIC DNA]</scope>
</reference>
<dbReference type="AlphaFoldDB" id="A0A1F6WZ74"/>
<gene>
    <name evidence="2" type="ORF">A2995_00450</name>
</gene>
<feature type="chain" id="PRO_5009225780" evidence="1">
    <location>
        <begin position="20"/>
        <end position="280"/>
    </location>
</feature>
<accession>A0A1F6WZ74</accession>
<organism evidence="2 3">
    <name type="scientific">Candidatus Nomurabacteria bacterium RIFCSPLOWO2_01_FULL_33_24</name>
    <dbReference type="NCBI Taxonomy" id="1801765"/>
    <lineage>
        <taxon>Bacteria</taxon>
        <taxon>Candidatus Nomuraibacteriota</taxon>
    </lineage>
</organism>
<sequence>MKKMIIFCFFCFVSILSFSQITNIKTGDSSVVVKKVYAGLLGTTIFPLDNPIGVTHRIDLRVGAEATYKMNNYFSVSGFSALGLSDLSLNQIHSLKVSFRASDKFKISVGKIPTPSAIYHRPSPISGGGHFEPWVLAQIPGCQTGTTLELGDSTSVKMGVFTDHSGKPMYQIGFSLRQIITFSAWLENNHYGKVFTVKNKKGSFSTTFVVTDEIMANLLLFPVFRLNFYSDLGFSIIDKKLIRGEWGILKIFPGELLSGIIGFGYSQEIRGVKGYLFIHL</sequence>
<dbReference type="EMBL" id="MFUP01000016">
    <property type="protein sequence ID" value="OGI87025.1"/>
    <property type="molecule type" value="Genomic_DNA"/>
</dbReference>
<dbReference type="Proteomes" id="UP000185809">
    <property type="component" value="Unassembled WGS sequence"/>
</dbReference>
<keyword evidence="1" id="KW-0732">Signal</keyword>
<name>A0A1F6WZ74_9BACT</name>
<comment type="caution">
    <text evidence="2">The sequence shown here is derived from an EMBL/GenBank/DDBJ whole genome shotgun (WGS) entry which is preliminary data.</text>
</comment>
<evidence type="ECO:0000256" key="1">
    <source>
        <dbReference type="SAM" id="SignalP"/>
    </source>
</evidence>
<evidence type="ECO:0000313" key="3">
    <source>
        <dbReference type="Proteomes" id="UP000185809"/>
    </source>
</evidence>
<evidence type="ECO:0000313" key="2">
    <source>
        <dbReference type="EMBL" id="OGI87025.1"/>
    </source>
</evidence>